<reference evidence="1 2" key="1">
    <citation type="submission" date="2019-03" db="EMBL/GenBank/DDBJ databases">
        <title>Novel species of Flavobacterium.</title>
        <authorList>
            <person name="Liu Q."/>
            <person name="Xin Y.-H."/>
        </authorList>
    </citation>
    <scope>NUCLEOTIDE SEQUENCE [LARGE SCALE GENOMIC DNA]</scope>
    <source>
        <strain evidence="1 2">LB2P22</strain>
    </source>
</reference>
<keyword evidence="2" id="KW-1185">Reference proteome</keyword>
<comment type="caution">
    <text evidence="1">The sequence shown here is derived from an EMBL/GenBank/DDBJ whole genome shotgun (WGS) entry which is preliminary data.</text>
</comment>
<name>A0ABY2DTH5_9FLAO</name>
<dbReference type="RefSeq" id="WP_131994830.1">
    <property type="nucleotide sequence ID" value="NZ_SMLH01000005.1"/>
</dbReference>
<dbReference type="Proteomes" id="UP000294685">
    <property type="component" value="Unassembled WGS sequence"/>
</dbReference>
<evidence type="ECO:0000313" key="2">
    <source>
        <dbReference type="Proteomes" id="UP000294685"/>
    </source>
</evidence>
<gene>
    <name evidence="1" type="ORF">E0I61_10165</name>
</gene>
<protein>
    <submittedName>
        <fullName evidence="1">Copper resistance protein NlpE</fullName>
    </submittedName>
</protein>
<dbReference type="InterPro" id="IPR007298">
    <property type="entry name" value="Cu-R_lipoprotein_NlpE"/>
</dbReference>
<evidence type="ECO:0000313" key="1">
    <source>
        <dbReference type="EMBL" id="TDE28750.1"/>
    </source>
</evidence>
<organism evidence="1 2">
    <name type="scientific">Flavobacterium ranwuense</name>
    <dbReference type="NCBI Taxonomy" id="2541725"/>
    <lineage>
        <taxon>Bacteria</taxon>
        <taxon>Pseudomonadati</taxon>
        <taxon>Bacteroidota</taxon>
        <taxon>Flavobacteriia</taxon>
        <taxon>Flavobacteriales</taxon>
        <taxon>Flavobacteriaceae</taxon>
        <taxon>Flavobacterium</taxon>
    </lineage>
</organism>
<accession>A0ABY2DTH5</accession>
<dbReference type="Gene3D" id="2.40.128.640">
    <property type="match status" value="1"/>
</dbReference>
<dbReference type="Pfam" id="PF04170">
    <property type="entry name" value="NlpE"/>
    <property type="match status" value="1"/>
</dbReference>
<dbReference type="EMBL" id="SMLH01000005">
    <property type="protein sequence ID" value="TDE28750.1"/>
    <property type="molecule type" value="Genomic_DNA"/>
</dbReference>
<sequence>MKNKIILLVCTSLFFFSCKKEMKKEDVKADSIAIAVGETTATDMHNSQNSLDWQGTYKGITPCANCEGIETEVVLNKDMTFIIKTKYLGKGDPKTFEEKGTFVWDKTGGIISLKELKDKPNQYKVGENTLTQLDMEGKVIIGDSARMYILKK</sequence>
<dbReference type="PROSITE" id="PS51257">
    <property type="entry name" value="PROKAR_LIPOPROTEIN"/>
    <property type="match status" value="1"/>
</dbReference>
<proteinExistence type="predicted"/>